<dbReference type="RefSeq" id="WP_188464953.1">
    <property type="nucleotide sequence ID" value="NZ_BMFQ01000003.1"/>
</dbReference>
<feature type="transmembrane region" description="Helical" evidence="5">
    <location>
        <begin position="135"/>
        <end position="161"/>
    </location>
</feature>
<dbReference type="InterPro" id="IPR050307">
    <property type="entry name" value="Sterol_Desaturase_Related"/>
</dbReference>
<protein>
    <recommendedName>
        <fullName evidence="6">Fatty acid hydroxylase domain-containing protein</fullName>
    </recommendedName>
</protein>
<dbReference type="GO" id="GO:0005506">
    <property type="term" value="F:iron ion binding"/>
    <property type="evidence" value="ECO:0007669"/>
    <property type="project" value="InterPro"/>
</dbReference>
<feature type="domain" description="Fatty acid hydroxylase" evidence="6">
    <location>
        <begin position="84"/>
        <end position="213"/>
    </location>
</feature>
<reference evidence="7" key="1">
    <citation type="journal article" date="2014" name="Int. J. Syst. Evol. Microbiol.">
        <title>Complete genome sequence of Corynebacterium casei LMG S-19264T (=DSM 44701T), isolated from a smear-ripened cheese.</title>
        <authorList>
            <consortium name="US DOE Joint Genome Institute (JGI-PGF)"/>
            <person name="Walter F."/>
            <person name="Albersmeier A."/>
            <person name="Kalinowski J."/>
            <person name="Ruckert C."/>
        </authorList>
    </citation>
    <scope>NUCLEOTIDE SEQUENCE</scope>
    <source>
        <strain evidence="7">CGMCC 1.12751</strain>
    </source>
</reference>
<keyword evidence="3 5" id="KW-1133">Transmembrane helix</keyword>
<dbReference type="GO" id="GO:0008610">
    <property type="term" value="P:lipid biosynthetic process"/>
    <property type="evidence" value="ECO:0007669"/>
    <property type="project" value="InterPro"/>
</dbReference>
<feature type="transmembrane region" description="Helical" evidence="5">
    <location>
        <begin position="46"/>
        <end position="67"/>
    </location>
</feature>
<dbReference type="GO" id="GO:0016020">
    <property type="term" value="C:membrane"/>
    <property type="evidence" value="ECO:0007669"/>
    <property type="project" value="UniProtKB-SubCell"/>
</dbReference>
<dbReference type="Proteomes" id="UP000625976">
    <property type="component" value="Unassembled WGS sequence"/>
</dbReference>
<dbReference type="InterPro" id="IPR006694">
    <property type="entry name" value="Fatty_acid_hydroxylase"/>
</dbReference>
<evidence type="ECO:0000259" key="6">
    <source>
        <dbReference type="Pfam" id="PF04116"/>
    </source>
</evidence>
<sequence length="217" mass="25730">MDLKNPLTFFPLLITANILAFILTIIISKLWNNFYNHKESLHKKEIIGSILILFVNIIIAIPGYFLWLKGIVVFSNSNIFLSFISVFFLMDFLMYVLHYLSHNIGVLNKIHSKHHEHTDSFNSVSLYHMSPWESIFFGLLLTMLTVIFQFNLYGFILFLIFNWLYGVMTHLNGNTFKHSLFVFTTNTFHKTHHKLNHKNYGFYTFLWDNLFKTEMKD</sequence>
<accession>A0A917GM40</accession>
<dbReference type="GO" id="GO:0016491">
    <property type="term" value="F:oxidoreductase activity"/>
    <property type="evidence" value="ECO:0007669"/>
    <property type="project" value="InterPro"/>
</dbReference>
<feature type="transmembrane region" description="Helical" evidence="5">
    <location>
        <begin position="79"/>
        <end position="100"/>
    </location>
</feature>
<feature type="transmembrane region" description="Helical" evidence="5">
    <location>
        <begin position="7"/>
        <end position="26"/>
    </location>
</feature>
<organism evidence="7 8">
    <name type="scientific">Bizionia arctica</name>
    <dbReference type="NCBI Taxonomy" id="1495645"/>
    <lineage>
        <taxon>Bacteria</taxon>
        <taxon>Pseudomonadati</taxon>
        <taxon>Bacteroidota</taxon>
        <taxon>Flavobacteriia</taxon>
        <taxon>Flavobacteriales</taxon>
        <taxon>Flavobacteriaceae</taxon>
        <taxon>Bizionia</taxon>
    </lineage>
</organism>
<name>A0A917GM40_9FLAO</name>
<reference evidence="7" key="2">
    <citation type="submission" date="2020-09" db="EMBL/GenBank/DDBJ databases">
        <authorList>
            <person name="Sun Q."/>
            <person name="Zhou Y."/>
        </authorList>
    </citation>
    <scope>NUCLEOTIDE SEQUENCE</scope>
    <source>
        <strain evidence="7">CGMCC 1.12751</strain>
    </source>
</reference>
<evidence type="ECO:0000256" key="1">
    <source>
        <dbReference type="ARBA" id="ARBA00004370"/>
    </source>
</evidence>
<proteinExistence type="predicted"/>
<dbReference type="Pfam" id="PF04116">
    <property type="entry name" value="FA_hydroxylase"/>
    <property type="match status" value="1"/>
</dbReference>
<keyword evidence="8" id="KW-1185">Reference proteome</keyword>
<gene>
    <name evidence="7" type="ORF">GCM10010976_22660</name>
</gene>
<keyword evidence="2 5" id="KW-0812">Transmembrane</keyword>
<evidence type="ECO:0000313" key="7">
    <source>
        <dbReference type="EMBL" id="GGG50952.1"/>
    </source>
</evidence>
<keyword evidence="4 5" id="KW-0472">Membrane</keyword>
<evidence type="ECO:0000256" key="2">
    <source>
        <dbReference type="ARBA" id="ARBA00022692"/>
    </source>
</evidence>
<evidence type="ECO:0000256" key="3">
    <source>
        <dbReference type="ARBA" id="ARBA00022989"/>
    </source>
</evidence>
<dbReference type="PANTHER" id="PTHR11863">
    <property type="entry name" value="STEROL DESATURASE"/>
    <property type="match status" value="1"/>
</dbReference>
<comment type="subcellular location">
    <subcellularLocation>
        <location evidence="1">Membrane</location>
    </subcellularLocation>
</comment>
<evidence type="ECO:0000256" key="5">
    <source>
        <dbReference type="SAM" id="Phobius"/>
    </source>
</evidence>
<evidence type="ECO:0000313" key="8">
    <source>
        <dbReference type="Proteomes" id="UP000625976"/>
    </source>
</evidence>
<dbReference type="EMBL" id="BMFQ01000003">
    <property type="protein sequence ID" value="GGG50952.1"/>
    <property type="molecule type" value="Genomic_DNA"/>
</dbReference>
<dbReference type="AlphaFoldDB" id="A0A917GM40"/>
<comment type="caution">
    <text evidence="7">The sequence shown here is derived from an EMBL/GenBank/DDBJ whole genome shotgun (WGS) entry which is preliminary data.</text>
</comment>
<evidence type="ECO:0000256" key="4">
    <source>
        <dbReference type="ARBA" id="ARBA00023136"/>
    </source>
</evidence>